<dbReference type="PRINTS" id="PR00080">
    <property type="entry name" value="SDRFAMILY"/>
</dbReference>
<proteinExistence type="inferred from homology"/>
<name>A0A7I9VQH4_9BACT</name>
<dbReference type="InterPro" id="IPR002347">
    <property type="entry name" value="SDR_fam"/>
</dbReference>
<dbReference type="Proteomes" id="UP000503640">
    <property type="component" value="Unassembled WGS sequence"/>
</dbReference>
<dbReference type="PANTHER" id="PTHR44196:SF1">
    <property type="entry name" value="DEHYDROGENASE_REDUCTASE SDR FAMILY MEMBER 7B"/>
    <property type="match status" value="1"/>
</dbReference>
<dbReference type="AlphaFoldDB" id="A0A7I9VQH4"/>
<dbReference type="SUPFAM" id="SSF51735">
    <property type="entry name" value="NAD(P)-binding Rossmann-fold domains"/>
    <property type="match status" value="1"/>
</dbReference>
<evidence type="ECO:0000256" key="2">
    <source>
        <dbReference type="ARBA" id="ARBA00023002"/>
    </source>
</evidence>
<dbReference type="Pfam" id="PF00106">
    <property type="entry name" value="adh_short"/>
    <property type="match status" value="1"/>
</dbReference>
<dbReference type="SMART" id="SM00822">
    <property type="entry name" value="PKS_KR"/>
    <property type="match status" value="1"/>
</dbReference>
<feature type="compositionally biased region" description="Low complexity" evidence="4">
    <location>
        <begin position="324"/>
        <end position="334"/>
    </location>
</feature>
<comment type="similarity">
    <text evidence="1 3">Belongs to the short-chain dehydrogenases/reductases (SDR) family.</text>
</comment>
<evidence type="ECO:0000256" key="3">
    <source>
        <dbReference type="RuleBase" id="RU000363"/>
    </source>
</evidence>
<dbReference type="CDD" id="cd05233">
    <property type="entry name" value="SDR_c"/>
    <property type="match status" value="1"/>
</dbReference>
<dbReference type="GO" id="GO:0016020">
    <property type="term" value="C:membrane"/>
    <property type="evidence" value="ECO:0007669"/>
    <property type="project" value="TreeGrafter"/>
</dbReference>
<dbReference type="InterPro" id="IPR036291">
    <property type="entry name" value="NAD(P)-bd_dom_sf"/>
</dbReference>
<evidence type="ECO:0000259" key="5">
    <source>
        <dbReference type="SMART" id="SM00822"/>
    </source>
</evidence>
<evidence type="ECO:0000256" key="4">
    <source>
        <dbReference type="SAM" id="MobiDB-lite"/>
    </source>
</evidence>
<evidence type="ECO:0000313" key="6">
    <source>
        <dbReference type="EMBL" id="GEJ58227.1"/>
    </source>
</evidence>
<keyword evidence="7" id="KW-1185">Reference proteome</keyword>
<evidence type="ECO:0000313" key="7">
    <source>
        <dbReference type="Proteomes" id="UP000503640"/>
    </source>
</evidence>
<feature type="region of interest" description="Disordered" evidence="4">
    <location>
        <begin position="304"/>
        <end position="343"/>
    </location>
</feature>
<dbReference type="PANTHER" id="PTHR44196">
    <property type="entry name" value="DEHYDROGENASE/REDUCTASE SDR FAMILY MEMBER 7B"/>
    <property type="match status" value="1"/>
</dbReference>
<dbReference type="RefSeq" id="WP_176066587.1">
    <property type="nucleotide sequence ID" value="NZ_BJTG01000007.1"/>
</dbReference>
<dbReference type="InterPro" id="IPR020904">
    <property type="entry name" value="Sc_DH/Rdtase_CS"/>
</dbReference>
<sequence length="343" mass="35946">MAHAAHVRSSAALLGAGLLAGLALARRRRPASLRGACALVTGGSRGLGLLVARELAARGARLVLCARDEEELERARRELERAGAEVLAVACDVSDPAAVERLVARAEARFGPVDVLVNDASIIQVAPAEALSLEDLRAALAVNFWGTVHCTLAVLPGMRARRAGRIVDVTSIGGTVAVPHLLGYSSAKFAAVGFSTGLAAEVGRDGVRVTTVVPGLMRTGSFLHALVKGQRREEARLFAVVSSLPLLTLDAGRAARRIVRACERGERFVTLGWPWKALRVAHALAPGLSVVLLALVSRLLPRAGGERPEAAPDPVWRQRPGRSAATALGDAAAAENNERPAHP</sequence>
<dbReference type="InterPro" id="IPR057326">
    <property type="entry name" value="KR_dom"/>
</dbReference>
<evidence type="ECO:0000256" key="1">
    <source>
        <dbReference type="ARBA" id="ARBA00006484"/>
    </source>
</evidence>
<accession>A0A7I9VQH4</accession>
<organism evidence="6 7">
    <name type="scientific">Anaeromyxobacter diazotrophicus</name>
    <dbReference type="NCBI Taxonomy" id="2590199"/>
    <lineage>
        <taxon>Bacteria</taxon>
        <taxon>Pseudomonadati</taxon>
        <taxon>Myxococcota</taxon>
        <taxon>Myxococcia</taxon>
        <taxon>Myxococcales</taxon>
        <taxon>Cystobacterineae</taxon>
        <taxon>Anaeromyxobacteraceae</taxon>
        <taxon>Anaeromyxobacter</taxon>
    </lineage>
</organism>
<dbReference type="PROSITE" id="PS00061">
    <property type="entry name" value="ADH_SHORT"/>
    <property type="match status" value="1"/>
</dbReference>
<comment type="caution">
    <text evidence="6">The sequence shown here is derived from an EMBL/GenBank/DDBJ whole genome shotgun (WGS) entry which is preliminary data.</text>
</comment>
<feature type="domain" description="Ketoreductase" evidence="5">
    <location>
        <begin position="36"/>
        <end position="220"/>
    </location>
</feature>
<dbReference type="EMBL" id="BJTG01000007">
    <property type="protein sequence ID" value="GEJ58227.1"/>
    <property type="molecule type" value="Genomic_DNA"/>
</dbReference>
<dbReference type="GO" id="GO:0016491">
    <property type="term" value="F:oxidoreductase activity"/>
    <property type="evidence" value="ECO:0007669"/>
    <property type="project" value="UniProtKB-KW"/>
</dbReference>
<dbReference type="Gene3D" id="3.40.50.720">
    <property type="entry name" value="NAD(P)-binding Rossmann-like Domain"/>
    <property type="match status" value="1"/>
</dbReference>
<dbReference type="PRINTS" id="PR00081">
    <property type="entry name" value="GDHRDH"/>
</dbReference>
<gene>
    <name evidence="6" type="ORF">AMYX_29680</name>
</gene>
<reference evidence="7" key="1">
    <citation type="journal article" date="2020" name="Appl. Environ. Microbiol.">
        <title>Diazotrophic Anaeromyxobacter Isolates from Soils.</title>
        <authorList>
            <person name="Masuda Y."/>
            <person name="Yamanaka H."/>
            <person name="Xu Z.X."/>
            <person name="Shiratori Y."/>
            <person name="Aono T."/>
            <person name="Amachi S."/>
            <person name="Senoo K."/>
            <person name="Itoh H."/>
        </authorList>
    </citation>
    <scope>NUCLEOTIDE SEQUENCE [LARGE SCALE GENOMIC DNA]</scope>
    <source>
        <strain evidence="7">R267</strain>
    </source>
</reference>
<keyword evidence="2" id="KW-0560">Oxidoreductase</keyword>
<protein>
    <submittedName>
        <fullName evidence="6">Ketoacyl reductase</fullName>
    </submittedName>
</protein>